<protein>
    <submittedName>
        <fullName evidence="3">Replication initiation protein</fullName>
    </submittedName>
</protein>
<accession>A0ABT1N352</accession>
<organism evidence="3 4">
    <name type="scientific">Photobacterium pectinilyticum</name>
    <dbReference type="NCBI Taxonomy" id="2906793"/>
    <lineage>
        <taxon>Bacteria</taxon>
        <taxon>Pseudomonadati</taxon>
        <taxon>Pseudomonadota</taxon>
        <taxon>Gammaproteobacteria</taxon>
        <taxon>Vibrionales</taxon>
        <taxon>Vibrionaceae</taxon>
        <taxon>Photobacterium</taxon>
    </lineage>
</organism>
<comment type="caution">
    <text evidence="3">The sequence shown here is derived from an EMBL/GenBank/DDBJ whole genome shotgun (WGS) entry which is preliminary data.</text>
</comment>
<name>A0ABT1N352_9GAMM</name>
<evidence type="ECO:0000256" key="1">
    <source>
        <dbReference type="ARBA" id="ARBA00038283"/>
    </source>
</evidence>
<reference evidence="3 4" key="1">
    <citation type="submission" date="2022-07" db="EMBL/GenBank/DDBJ databases">
        <title>Photobacterium pectinilyticum sp. nov., a marine bacterium isolated from surface seawater of Qingdao offshore.</title>
        <authorList>
            <person name="Wang X."/>
        </authorList>
    </citation>
    <scope>NUCLEOTIDE SEQUENCE [LARGE SCALE GENOMIC DNA]</scope>
    <source>
        <strain evidence="3 4">ZSDE20</strain>
    </source>
</reference>
<dbReference type="RefSeq" id="WP_255043197.1">
    <property type="nucleotide sequence ID" value="NZ_JANEYT010000031.1"/>
</dbReference>
<dbReference type="EMBL" id="JANEYT010000031">
    <property type="protein sequence ID" value="MCQ1059163.1"/>
    <property type="molecule type" value="Genomic_DNA"/>
</dbReference>
<evidence type="ECO:0000259" key="2">
    <source>
        <dbReference type="Pfam" id="PF01051"/>
    </source>
</evidence>
<dbReference type="Gene3D" id="1.10.10.10">
    <property type="entry name" value="Winged helix-like DNA-binding domain superfamily/Winged helix DNA-binding domain"/>
    <property type="match status" value="1"/>
</dbReference>
<sequence length="401" mass="45118">MSSTPKKFVKKPDHYVVPIKILDGRQDLTRHQRGMMALSLLAMQQERNRLYEVDPEGKLATKGMGKKEAAEHYNQYLPSNLSEVNRFHSFDKDTVAEFLNVADSSFLRTVKRACLAIQSKSIMIEGHDGKGSFLSFVPIPHAEYKRGELTLGVWDHAVPHIMNHARGFSQVDLVIWSKLSSQHSLRLLELVSRDKRFVEKKYELSEFRRLFGVDFKVYEDATEAAKAGKALGDYVEVKNFDTGLRDRIPVYPDNKDLKVRVIDPAFSQIIKCSDGVWVPTDSAGKGYELLSGDKPAGRGRPATHIKVCLKFHGAKSKLDVVKKKPSEHTLRRVLEDMIAADPTNADAVIANAILSAMEARTATYDQIRAFYDSLSKLDLKADYDTSVLIDEFNANGGSWVR</sequence>
<dbReference type="InterPro" id="IPR000525">
    <property type="entry name" value="Initiator_Rep_WH1"/>
</dbReference>
<dbReference type="InterPro" id="IPR036388">
    <property type="entry name" value="WH-like_DNA-bd_sf"/>
</dbReference>
<dbReference type="Pfam" id="PF01051">
    <property type="entry name" value="Rep3_N"/>
    <property type="match status" value="1"/>
</dbReference>
<keyword evidence="4" id="KW-1185">Reference proteome</keyword>
<gene>
    <name evidence="3" type="ORF">NHN17_13990</name>
</gene>
<feature type="domain" description="Initiator Rep protein WH1" evidence="2">
    <location>
        <begin position="85"/>
        <end position="191"/>
    </location>
</feature>
<comment type="similarity">
    <text evidence="1">Belongs to the initiator RepB protein family.</text>
</comment>
<evidence type="ECO:0000313" key="4">
    <source>
        <dbReference type="Proteomes" id="UP001524460"/>
    </source>
</evidence>
<evidence type="ECO:0000313" key="3">
    <source>
        <dbReference type="EMBL" id="MCQ1059163.1"/>
    </source>
</evidence>
<dbReference type="Proteomes" id="UP001524460">
    <property type="component" value="Unassembled WGS sequence"/>
</dbReference>
<proteinExistence type="inferred from homology"/>